<dbReference type="FunFam" id="3.40.50.1820:FF:000057">
    <property type="entry name" value="Lipase"/>
    <property type="match status" value="1"/>
</dbReference>
<keyword evidence="4 7" id="KW-0442">Lipid degradation</keyword>
<dbReference type="Gene3D" id="3.40.50.1820">
    <property type="entry name" value="alpha/beta hydrolase"/>
    <property type="match status" value="1"/>
</dbReference>
<dbReference type="Pfam" id="PF04083">
    <property type="entry name" value="Abhydro_lipase"/>
    <property type="match status" value="1"/>
</dbReference>
<keyword evidence="5" id="KW-0443">Lipid metabolism</keyword>
<evidence type="ECO:0000256" key="8">
    <source>
        <dbReference type="PIRSR" id="PIRSR000862-1"/>
    </source>
</evidence>
<dbReference type="InterPro" id="IPR025483">
    <property type="entry name" value="Lipase_euk"/>
</dbReference>
<dbReference type="GO" id="GO:0016042">
    <property type="term" value="P:lipid catabolic process"/>
    <property type="evidence" value="ECO:0007669"/>
    <property type="project" value="UniProtKB-KW"/>
</dbReference>
<evidence type="ECO:0000313" key="11">
    <source>
        <dbReference type="EMBL" id="KAK6625795.1"/>
    </source>
</evidence>
<feature type="active site" description="Charge relay system" evidence="8">
    <location>
        <position position="374"/>
    </location>
</feature>
<dbReference type="PANTHER" id="PTHR11005">
    <property type="entry name" value="LYSOSOMAL ACID LIPASE-RELATED"/>
    <property type="match status" value="1"/>
</dbReference>
<evidence type="ECO:0000259" key="10">
    <source>
        <dbReference type="Pfam" id="PF04083"/>
    </source>
</evidence>
<comment type="similarity">
    <text evidence="1 7">Belongs to the AB hydrolase superfamily. Lipase family.</text>
</comment>
<dbReference type="Proteomes" id="UP001372834">
    <property type="component" value="Unassembled WGS sequence"/>
</dbReference>
<feature type="transmembrane region" description="Helical" evidence="9">
    <location>
        <begin position="20"/>
        <end position="42"/>
    </location>
</feature>
<organism evidence="11 12">
    <name type="scientific">Polyplax serrata</name>
    <name type="common">Common mouse louse</name>
    <dbReference type="NCBI Taxonomy" id="468196"/>
    <lineage>
        <taxon>Eukaryota</taxon>
        <taxon>Metazoa</taxon>
        <taxon>Ecdysozoa</taxon>
        <taxon>Arthropoda</taxon>
        <taxon>Hexapoda</taxon>
        <taxon>Insecta</taxon>
        <taxon>Pterygota</taxon>
        <taxon>Neoptera</taxon>
        <taxon>Paraneoptera</taxon>
        <taxon>Psocodea</taxon>
        <taxon>Troctomorpha</taxon>
        <taxon>Phthiraptera</taxon>
        <taxon>Anoplura</taxon>
        <taxon>Polyplacidae</taxon>
        <taxon>Polyplax</taxon>
    </lineage>
</organism>
<evidence type="ECO:0000256" key="1">
    <source>
        <dbReference type="ARBA" id="ARBA00010701"/>
    </source>
</evidence>
<evidence type="ECO:0000256" key="9">
    <source>
        <dbReference type="SAM" id="Phobius"/>
    </source>
</evidence>
<evidence type="ECO:0000256" key="6">
    <source>
        <dbReference type="ARBA" id="ARBA00023180"/>
    </source>
</evidence>
<dbReference type="SUPFAM" id="SSF53474">
    <property type="entry name" value="alpha/beta-Hydrolases"/>
    <property type="match status" value="1"/>
</dbReference>
<proteinExistence type="inferred from homology"/>
<keyword evidence="6" id="KW-0325">Glycoprotein</keyword>
<evidence type="ECO:0000256" key="2">
    <source>
        <dbReference type="ARBA" id="ARBA00022729"/>
    </source>
</evidence>
<gene>
    <name evidence="11" type="ORF">RUM43_006094</name>
</gene>
<evidence type="ECO:0000256" key="5">
    <source>
        <dbReference type="ARBA" id="ARBA00023098"/>
    </source>
</evidence>
<reference evidence="11 12" key="1">
    <citation type="submission" date="2023-10" db="EMBL/GenBank/DDBJ databases">
        <title>Genomes of two closely related lineages of the louse Polyplax serrata with different host specificities.</title>
        <authorList>
            <person name="Martinu J."/>
            <person name="Tarabai H."/>
            <person name="Stefka J."/>
            <person name="Hypsa V."/>
        </authorList>
    </citation>
    <scope>NUCLEOTIDE SEQUENCE [LARGE SCALE GENOMIC DNA]</scope>
    <source>
        <strain evidence="11">HR10_N</strain>
    </source>
</reference>
<feature type="active site" description="Charge relay system" evidence="8">
    <location>
        <position position="405"/>
    </location>
</feature>
<evidence type="ECO:0000256" key="3">
    <source>
        <dbReference type="ARBA" id="ARBA00022801"/>
    </source>
</evidence>
<protein>
    <recommendedName>
        <fullName evidence="7">Lipase</fullName>
    </recommendedName>
</protein>
<dbReference type="EMBL" id="JAWJWE010000037">
    <property type="protein sequence ID" value="KAK6625795.1"/>
    <property type="molecule type" value="Genomic_DNA"/>
</dbReference>
<keyword evidence="9" id="KW-1133">Transmembrane helix</keyword>
<keyword evidence="2" id="KW-0732">Signal</keyword>
<feature type="domain" description="Partial AB-hydrolase lipase" evidence="10">
    <location>
        <begin position="62"/>
        <end position="120"/>
    </location>
</feature>
<keyword evidence="9" id="KW-0472">Membrane</keyword>
<dbReference type="InterPro" id="IPR029058">
    <property type="entry name" value="AB_hydrolase_fold"/>
</dbReference>
<name>A0AAN8S3B5_POLSC</name>
<dbReference type="PIRSF" id="PIRSF000862">
    <property type="entry name" value="Steryl_ester_lip"/>
    <property type="match status" value="1"/>
</dbReference>
<keyword evidence="3 7" id="KW-0378">Hydrolase</keyword>
<evidence type="ECO:0000256" key="4">
    <source>
        <dbReference type="ARBA" id="ARBA00022963"/>
    </source>
</evidence>
<sequence>MENAEKKLGTTKIAPVEGNYLMIILILHAFVFFLVVTTSDGIRLNRSNVRSNSIPDSKKETVDFCVKYGYPGEKHEVETKDHYTLTLHRIPYNGKNETADRPVVLLQHGIVLSSDQWVLRGREDLVFLLSDQGYDVWMSNTRGTAYSKHPLYSKDDYKFWDYSLNELGNYDLPAIIDYILNVTGKPQMTYLGHSRGVAMAMILLSSRPEYNSKINLLLGVAPVIYSKKAKCPLYQLAGNRPNAFMRTSTLRDIIENAQLKNVLYTTKNTRNILTTFCRPGAILENLCPYATFWVNGDDFQMFNTTLSPLLISHFTLGVGAKELLHLLQISESDKFRAFDYGTPRNLKIYGSAEPPQFNLSKVQVPTYLYYGPNDFFVSERDLFKLARELPNFMGSYKVPYPKFNHVDYIFARNANDLLYPHIIAAVNKYNKRQLKV</sequence>
<evidence type="ECO:0000256" key="7">
    <source>
        <dbReference type="PIRNR" id="PIRNR000862"/>
    </source>
</evidence>
<evidence type="ECO:0000313" key="12">
    <source>
        <dbReference type="Proteomes" id="UP001372834"/>
    </source>
</evidence>
<dbReference type="GO" id="GO:0016788">
    <property type="term" value="F:hydrolase activity, acting on ester bonds"/>
    <property type="evidence" value="ECO:0007669"/>
    <property type="project" value="InterPro"/>
</dbReference>
<dbReference type="AlphaFoldDB" id="A0AAN8S3B5"/>
<accession>A0AAN8S3B5</accession>
<comment type="caution">
    <text evidence="11">The sequence shown here is derived from an EMBL/GenBank/DDBJ whole genome shotgun (WGS) entry which is preliminary data.</text>
</comment>
<keyword evidence="9" id="KW-0812">Transmembrane</keyword>
<dbReference type="InterPro" id="IPR006693">
    <property type="entry name" value="AB_hydrolase_lipase"/>
</dbReference>
<feature type="active site" description="Nucleophile" evidence="8">
    <location>
        <position position="194"/>
    </location>
</feature>